<evidence type="ECO:0000259" key="10">
    <source>
        <dbReference type="SMART" id="SM01193"/>
    </source>
</evidence>
<organism evidence="11 12">
    <name type="scientific">Candidatus Wolfebacteria bacterium CG03_land_8_20_14_0_80_36_15</name>
    <dbReference type="NCBI Taxonomy" id="1975067"/>
    <lineage>
        <taxon>Bacteria</taxon>
        <taxon>Candidatus Wolfeibacteriota</taxon>
    </lineage>
</organism>
<comment type="similarity">
    <text evidence="2">Belongs to the enolase family.</text>
</comment>
<dbReference type="GO" id="GO:0000015">
    <property type="term" value="C:phosphopyruvate hydratase complex"/>
    <property type="evidence" value="ECO:0007669"/>
    <property type="project" value="InterPro"/>
</dbReference>
<protein>
    <recommendedName>
        <fullName evidence="4">Enolase</fullName>
        <ecNumber evidence="3">4.2.1.11</ecNumber>
    </recommendedName>
</protein>
<dbReference type="SMART" id="SM01193">
    <property type="entry name" value="Enolase_N"/>
    <property type="match status" value="1"/>
</dbReference>
<dbReference type="SUPFAM" id="SSF54826">
    <property type="entry name" value="Enolase N-terminal domain-like"/>
    <property type="match status" value="1"/>
</dbReference>
<dbReference type="EMBL" id="PEVH01000014">
    <property type="protein sequence ID" value="PIU99329.1"/>
    <property type="molecule type" value="Genomic_DNA"/>
</dbReference>
<name>A0A2M7B8D8_9BACT</name>
<dbReference type="InterPro" id="IPR020810">
    <property type="entry name" value="Enolase_C"/>
</dbReference>
<dbReference type="Pfam" id="PF03952">
    <property type="entry name" value="Enolase_N"/>
    <property type="match status" value="1"/>
</dbReference>
<feature type="domain" description="Enolase N-terminal" evidence="10">
    <location>
        <begin position="3"/>
        <end position="112"/>
    </location>
</feature>
<dbReference type="Proteomes" id="UP000230131">
    <property type="component" value="Unassembled WGS sequence"/>
</dbReference>
<evidence type="ECO:0000256" key="2">
    <source>
        <dbReference type="ARBA" id="ARBA00009604"/>
    </source>
</evidence>
<dbReference type="InterPro" id="IPR000941">
    <property type="entry name" value="Enolase"/>
</dbReference>
<dbReference type="EC" id="4.2.1.11" evidence="3"/>
<accession>A0A2M7B8D8</accession>
<evidence type="ECO:0000259" key="9">
    <source>
        <dbReference type="SMART" id="SM01192"/>
    </source>
</evidence>
<evidence type="ECO:0000313" key="11">
    <source>
        <dbReference type="EMBL" id="PIU99329.1"/>
    </source>
</evidence>
<dbReference type="GO" id="GO:0006096">
    <property type="term" value="P:glycolytic process"/>
    <property type="evidence" value="ECO:0007669"/>
    <property type="project" value="UniProtKB-UniPathway"/>
</dbReference>
<dbReference type="PANTHER" id="PTHR11902">
    <property type="entry name" value="ENOLASE"/>
    <property type="match status" value="1"/>
</dbReference>
<proteinExistence type="inferred from homology"/>
<evidence type="ECO:0000256" key="6">
    <source>
        <dbReference type="ARBA" id="ARBA00022842"/>
    </source>
</evidence>
<keyword evidence="6" id="KW-0460">Magnesium</keyword>
<dbReference type="AlphaFoldDB" id="A0A2M7B8D8"/>
<dbReference type="Pfam" id="PF00113">
    <property type="entry name" value="Enolase_C"/>
    <property type="match status" value="1"/>
</dbReference>
<evidence type="ECO:0000313" key="12">
    <source>
        <dbReference type="Proteomes" id="UP000230131"/>
    </source>
</evidence>
<dbReference type="Gene3D" id="3.20.20.120">
    <property type="entry name" value="Enolase-like C-terminal domain"/>
    <property type="match status" value="1"/>
</dbReference>
<dbReference type="UniPathway" id="UPA00109">
    <property type="reaction ID" value="UER00187"/>
</dbReference>
<dbReference type="SUPFAM" id="SSF51604">
    <property type="entry name" value="Enolase C-terminal domain-like"/>
    <property type="match status" value="1"/>
</dbReference>
<gene>
    <name evidence="11" type="ORF">COS59_00370</name>
</gene>
<dbReference type="PANTHER" id="PTHR11902:SF1">
    <property type="entry name" value="ENOLASE"/>
    <property type="match status" value="1"/>
</dbReference>
<evidence type="ECO:0000256" key="1">
    <source>
        <dbReference type="ARBA" id="ARBA00005031"/>
    </source>
</evidence>
<comment type="caution">
    <text evidence="11">The sequence shown here is derived from an EMBL/GenBank/DDBJ whole genome shotgun (WGS) entry which is preliminary data.</text>
</comment>
<dbReference type="GO" id="GO:0004634">
    <property type="term" value="F:phosphopyruvate hydratase activity"/>
    <property type="evidence" value="ECO:0007669"/>
    <property type="project" value="UniProtKB-EC"/>
</dbReference>
<dbReference type="SMART" id="SM01192">
    <property type="entry name" value="Enolase_C"/>
    <property type="match status" value="1"/>
</dbReference>
<dbReference type="Gene3D" id="3.30.390.10">
    <property type="entry name" value="Enolase-like, N-terminal domain"/>
    <property type="match status" value="1"/>
</dbReference>
<keyword evidence="7" id="KW-0324">Glycolysis</keyword>
<evidence type="ECO:0000256" key="7">
    <source>
        <dbReference type="ARBA" id="ARBA00023152"/>
    </source>
</evidence>
<dbReference type="GO" id="GO:0000287">
    <property type="term" value="F:magnesium ion binding"/>
    <property type="evidence" value="ECO:0007669"/>
    <property type="project" value="InterPro"/>
</dbReference>
<evidence type="ECO:0000256" key="8">
    <source>
        <dbReference type="ARBA" id="ARBA00023239"/>
    </source>
</evidence>
<dbReference type="InterPro" id="IPR029017">
    <property type="entry name" value="Enolase-like_N"/>
</dbReference>
<keyword evidence="8" id="KW-0456">Lyase</keyword>
<evidence type="ECO:0000256" key="5">
    <source>
        <dbReference type="ARBA" id="ARBA00022525"/>
    </source>
</evidence>
<dbReference type="InterPro" id="IPR036849">
    <property type="entry name" value="Enolase-like_C_sf"/>
</dbReference>
<sequence length="267" mass="30468">MKISDANLKIILNSRGEETLEVALNMDMFLAKASAPSGKSRGSYEAAVLEPPEAISKFENIKPQILNNDWQTQEEFDKFLISLGGANLMLVLSLAFARLKAKIENIELFQYINNISQIKIEKFTLPKPIFNIINGGVHSGQQDCKLEFQEFQVIPTVDDFALGLSIVKEGYRKLGEFLVEKFEKNQVLLGDEAGYSAPFQSNEEVLDILWDFINEHNYPLRIGLDLAASQFYNKEKLVYFVDGKEYSAEELKKYYLELIDRYQLISL</sequence>
<evidence type="ECO:0000256" key="3">
    <source>
        <dbReference type="ARBA" id="ARBA00012058"/>
    </source>
</evidence>
<reference evidence="12" key="1">
    <citation type="submission" date="2017-09" db="EMBL/GenBank/DDBJ databases">
        <title>Depth-based differentiation of microbial function through sediment-hosted aquifers and enrichment of novel symbionts in the deep terrestrial subsurface.</title>
        <authorList>
            <person name="Probst A.J."/>
            <person name="Ladd B."/>
            <person name="Jarett J.K."/>
            <person name="Geller-Mcgrath D.E."/>
            <person name="Sieber C.M.K."/>
            <person name="Emerson J.B."/>
            <person name="Anantharaman K."/>
            <person name="Thomas B.C."/>
            <person name="Malmstrom R."/>
            <person name="Stieglmeier M."/>
            <person name="Klingl A."/>
            <person name="Woyke T."/>
            <person name="Ryan C.M."/>
            <person name="Banfield J.F."/>
        </authorList>
    </citation>
    <scope>NUCLEOTIDE SEQUENCE [LARGE SCALE GENOMIC DNA]</scope>
</reference>
<keyword evidence="5" id="KW-0964">Secreted</keyword>
<feature type="domain" description="Enolase C-terminal TIM barrel" evidence="9">
    <location>
        <begin position="122"/>
        <end position="267"/>
    </location>
</feature>
<comment type="pathway">
    <text evidence="1">Carbohydrate degradation; glycolysis; pyruvate from D-glyceraldehyde 3-phosphate: step 4/5.</text>
</comment>
<evidence type="ECO:0000256" key="4">
    <source>
        <dbReference type="ARBA" id="ARBA00017068"/>
    </source>
</evidence>
<dbReference type="InterPro" id="IPR020811">
    <property type="entry name" value="Enolase_N"/>
</dbReference>
<feature type="non-terminal residue" evidence="11">
    <location>
        <position position="267"/>
    </location>
</feature>